<dbReference type="KEGG" id="scu:SCE1572_38795"/>
<sequence length="41" mass="4141">MASGSSIIASWYPSKDVGGISVAPPAYAARAMVPSRSSTGR</sequence>
<proteinExistence type="predicted"/>
<dbReference type="AlphaFoldDB" id="S4Y380"/>
<protein>
    <submittedName>
        <fullName evidence="1">Uncharacterized protein</fullName>
    </submittedName>
</protein>
<name>S4Y380_SORCE</name>
<reference evidence="1 2" key="1">
    <citation type="journal article" date="2013" name="Sci. Rep.">
        <title>Extraordinary expansion of a Sorangium cellulosum genome from an alkaline milieu.</title>
        <authorList>
            <person name="Han K."/>
            <person name="Li Z.F."/>
            <person name="Peng R."/>
            <person name="Zhu L.P."/>
            <person name="Zhou T."/>
            <person name="Wang L.G."/>
            <person name="Li S.G."/>
            <person name="Zhang X.B."/>
            <person name="Hu W."/>
            <person name="Wu Z.H."/>
            <person name="Qin N."/>
            <person name="Li Y.Z."/>
        </authorList>
    </citation>
    <scope>NUCLEOTIDE SEQUENCE [LARGE SCALE GENOMIC DNA]</scope>
    <source>
        <strain evidence="1 2">So0157-2</strain>
    </source>
</reference>
<dbReference type="STRING" id="1254432.SCE1572_38795"/>
<evidence type="ECO:0000313" key="1">
    <source>
        <dbReference type="EMBL" id="AGP39927.1"/>
    </source>
</evidence>
<organism evidence="1 2">
    <name type="scientific">Sorangium cellulosum So0157-2</name>
    <dbReference type="NCBI Taxonomy" id="1254432"/>
    <lineage>
        <taxon>Bacteria</taxon>
        <taxon>Pseudomonadati</taxon>
        <taxon>Myxococcota</taxon>
        <taxon>Polyangia</taxon>
        <taxon>Polyangiales</taxon>
        <taxon>Polyangiaceae</taxon>
        <taxon>Sorangium</taxon>
    </lineage>
</organism>
<dbReference type="PATRIC" id="fig|1254432.3.peg.8789"/>
<accession>S4Y380</accession>
<gene>
    <name evidence="1" type="ORF">SCE1572_38795</name>
</gene>
<dbReference type="EMBL" id="CP003969">
    <property type="protein sequence ID" value="AGP39927.1"/>
    <property type="molecule type" value="Genomic_DNA"/>
</dbReference>
<evidence type="ECO:0000313" key="2">
    <source>
        <dbReference type="Proteomes" id="UP000014803"/>
    </source>
</evidence>
<dbReference type="Proteomes" id="UP000014803">
    <property type="component" value="Chromosome"/>
</dbReference>
<dbReference type="HOGENOM" id="CLU_3276780_0_0_7"/>